<accession>A0ABP8QXD4</accession>
<proteinExistence type="predicted"/>
<organism evidence="2 3">
    <name type="scientific">Sphingobacterium thermophilum</name>
    <dbReference type="NCBI Taxonomy" id="768534"/>
    <lineage>
        <taxon>Bacteria</taxon>
        <taxon>Pseudomonadati</taxon>
        <taxon>Bacteroidota</taxon>
        <taxon>Sphingobacteriia</taxon>
        <taxon>Sphingobacteriales</taxon>
        <taxon>Sphingobacteriaceae</taxon>
        <taxon>Sphingobacterium</taxon>
    </lineage>
</organism>
<feature type="coiled-coil region" evidence="1">
    <location>
        <begin position="48"/>
        <end position="75"/>
    </location>
</feature>
<evidence type="ECO:0000313" key="2">
    <source>
        <dbReference type="EMBL" id="GAA4512517.1"/>
    </source>
</evidence>
<comment type="caution">
    <text evidence="2">The sequence shown here is derived from an EMBL/GenBank/DDBJ whole genome shotgun (WGS) entry which is preliminary data.</text>
</comment>
<reference evidence="3" key="1">
    <citation type="journal article" date="2019" name="Int. J. Syst. Evol. Microbiol.">
        <title>The Global Catalogue of Microorganisms (GCM) 10K type strain sequencing project: providing services to taxonomists for standard genome sequencing and annotation.</title>
        <authorList>
            <consortium name="The Broad Institute Genomics Platform"/>
            <consortium name="The Broad Institute Genome Sequencing Center for Infectious Disease"/>
            <person name="Wu L."/>
            <person name="Ma J."/>
        </authorList>
    </citation>
    <scope>NUCLEOTIDE SEQUENCE [LARGE SCALE GENOMIC DNA]</scope>
    <source>
        <strain evidence="3">JCM 17858</strain>
    </source>
</reference>
<evidence type="ECO:0000313" key="3">
    <source>
        <dbReference type="Proteomes" id="UP001500394"/>
    </source>
</evidence>
<sequence length="149" mass="16597">MNKDEILKACFDLVHKKIEEVNMAIQTANHSLVEEDKSSAGDKYETGREMIQQDLNRYEQQLKVLTQDLDLLQRIQSQEIRTDAVGLGSLVKTDKSIFFLACSIGVVPVGKNTIYCISLVSPIGQVLQGKKEGVNFAFNGVEHQILSLS</sequence>
<evidence type="ECO:0008006" key="4">
    <source>
        <dbReference type="Google" id="ProtNLM"/>
    </source>
</evidence>
<evidence type="ECO:0000256" key="1">
    <source>
        <dbReference type="SAM" id="Coils"/>
    </source>
</evidence>
<name>A0ABP8QXD4_9SPHI</name>
<dbReference type="EMBL" id="BAABGR010000006">
    <property type="protein sequence ID" value="GAA4512517.1"/>
    <property type="molecule type" value="Genomic_DNA"/>
</dbReference>
<gene>
    <name evidence="2" type="ORF">GCM10023173_06700</name>
</gene>
<protein>
    <recommendedName>
        <fullName evidence="4">Transcription elongation factor</fullName>
    </recommendedName>
</protein>
<dbReference type="Proteomes" id="UP001500394">
    <property type="component" value="Unassembled WGS sequence"/>
</dbReference>
<keyword evidence="3" id="KW-1185">Reference proteome</keyword>
<keyword evidence="1" id="KW-0175">Coiled coil</keyword>